<evidence type="ECO:0000313" key="2">
    <source>
        <dbReference type="EMBL" id="MFC3510982.1"/>
    </source>
</evidence>
<gene>
    <name evidence="2" type="ORF">ACFORO_12470</name>
</gene>
<keyword evidence="1" id="KW-0812">Transmembrane</keyword>
<dbReference type="RefSeq" id="WP_377869986.1">
    <property type="nucleotide sequence ID" value="NZ_JBHMAY010000017.1"/>
</dbReference>
<organism evidence="2 3">
    <name type="scientific">Amycolatopsis halotolerans</name>
    <dbReference type="NCBI Taxonomy" id="330083"/>
    <lineage>
        <taxon>Bacteria</taxon>
        <taxon>Bacillati</taxon>
        <taxon>Actinomycetota</taxon>
        <taxon>Actinomycetes</taxon>
        <taxon>Pseudonocardiales</taxon>
        <taxon>Pseudonocardiaceae</taxon>
        <taxon>Amycolatopsis</taxon>
    </lineage>
</organism>
<keyword evidence="1" id="KW-0472">Membrane</keyword>
<dbReference type="EMBL" id="JBHRWI010000016">
    <property type="protein sequence ID" value="MFC3510982.1"/>
    <property type="molecule type" value="Genomic_DNA"/>
</dbReference>
<keyword evidence="1" id="KW-1133">Transmembrane helix</keyword>
<reference evidence="3" key="1">
    <citation type="journal article" date="2019" name="Int. J. Syst. Evol. Microbiol.">
        <title>The Global Catalogue of Microorganisms (GCM) 10K type strain sequencing project: providing services to taxonomists for standard genome sequencing and annotation.</title>
        <authorList>
            <consortium name="The Broad Institute Genomics Platform"/>
            <consortium name="The Broad Institute Genome Sequencing Center for Infectious Disease"/>
            <person name="Wu L."/>
            <person name="Ma J."/>
        </authorList>
    </citation>
    <scope>NUCLEOTIDE SEQUENCE [LARGE SCALE GENOMIC DNA]</scope>
    <source>
        <strain evidence="3">CGMCC 4.7682</strain>
    </source>
</reference>
<evidence type="ECO:0000313" key="3">
    <source>
        <dbReference type="Proteomes" id="UP001595764"/>
    </source>
</evidence>
<accession>A0ABV7QE09</accession>
<dbReference type="Proteomes" id="UP001595764">
    <property type="component" value="Unassembled WGS sequence"/>
</dbReference>
<feature type="transmembrane region" description="Helical" evidence="1">
    <location>
        <begin position="57"/>
        <end position="82"/>
    </location>
</feature>
<evidence type="ECO:0000256" key="1">
    <source>
        <dbReference type="SAM" id="Phobius"/>
    </source>
</evidence>
<feature type="transmembrane region" description="Helical" evidence="1">
    <location>
        <begin position="7"/>
        <end position="28"/>
    </location>
</feature>
<sequence>MNGWSWYWTGWFFAMFVAFAVPEFWALATHHPENTLSENFWRLEQQLPGQDFMHWTALHYLLGVILAVLLLWLIGHLVFGIWR</sequence>
<protein>
    <submittedName>
        <fullName evidence="2">Uncharacterized protein</fullName>
    </submittedName>
</protein>
<keyword evidence="3" id="KW-1185">Reference proteome</keyword>
<comment type="caution">
    <text evidence="2">The sequence shown here is derived from an EMBL/GenBank/DDBJ whole genome shotgun (WGS) entry which is preliminary data.</text>
</comment>
<proteinExistence type="predicted"/>
<name>A0ABV7QE09_9PSEU</name>